<reference evidence="3" key="1">
    <citation type="submission" date="2015-11" db="EMBL/GenBank/DDBJ databases">
        <title>Genomic diversity of Staphylococcus saprophyticus strains from urinary tract infections, animal surfaces, and fermented foods.</title>
        <authorList>
            <person name="Wolfe B.E."/>
        </authorList>
    </citation>
    <scope>NUCLEOTIDE SEQUENCE [LARGE SCALE GENOMIC DNA]</scope>
    <source>
        <strain evidence="3">738_7</strain>
    </source>
</reference>
<evidence type="ECO:0000313" key="3">
    <source>
        <dbReference type="Proteomes" id="UP000095464"/>
    </source>
</evidence>
<dbReference type="AlphaFoldDB" id="A0AAP7IE85"/>
<evidence type="ECO:0000259" key="1">
    <source>
        <dbReference type="SMART" id="SM00507"/>
    </source>
</evidence>
<keyword evidence="2" id="KW-0378">Hydrolase</keyword>
<dbReference type="GO" id="GO:0003676">
    <property type="term" value="F:nucleic acid binding"/>
    <property type="evidence" value="ECO:0007669"/>
    <property type="project" value="InterPro"/>
</dbReference>
<dbReference type="GO" id="GO:0008270">
    <property type="term" value="F:zinc ion binding"/>
    <property type="evidence" value="ECO:0007669"/>
    <property type="project" value="InterPro"/>
</dbReference>
<name>A0AAP7IE85_9STAP</name>
<gene>
    <name evidence="2" type="ORF">ASS94_07000</name>
</gene>
<protein>
    <submittedName>
        <fullName evidence="2">Alpha/beta hydrolase</fullName>
    </submittedName>
</protein>
<proteinExistence type="predicted"/>
<sequence>MALTKEQRRSFYNDKRWRDKRECIKERDRYECQECKRQGKVSLDIYEPNKNGRKKIKLVVHHIKELEFNPELALDDDNLETLCVDCHNKIHDRHFTNWREPKKNKWADDEMW</sequence>
<dbReference type="Pfam" id="PF01844">
    <property type="entry name" value="HNH"/>
    <property type="match status" value="1"/>
</dbReference>
<evidence type="ECO:0000313" key="2">
    <source>
        <dbReference type="EMBL" id="OEK56331.1"/>
    </source>
</evidence>
<dbReference type="Gene3D" id="1.10.30.50">
    <property type="match status" value="1"/>
</dbReference>
<dbReference type="Proteomes" id="UP000095464">
    <property type="component" value="Unassembled WGS sequence"/>
</dbReference>
<dbReference type="GO" id="GO:0016787">
    <property type="term" value="F:hydrolase activity"/>
    <property type="evidence" value="ECO:0007669"/>
    <property type="project" value="UniProtKB-KW"/>
</dbReference>
<accession>A0AAP7IE85</accession>
<dbReference type="SMART" id="SM00507">
    <property type="entry name" value="HNHc"/>
    <property type="match status" value="1"/>
</dbReference>
<feature type="domain" description="HNH nuclease" evidence="1">
    <location>
        <begin position="19"/>
        <end position="88"/>
    </location>
</feature>
<dbReference type="GO" id="GO:0004519">
    <property type="term" value="F:endonuclease activity"/>
    <property type="evidence" value="ECO:0007669"/>
    <property type="project" value="InterPro"/>
</dbReference>
<comment type="caution">
    <text evidence="2">The sequence shown here is derived from an EMBL/GenBank/DDBJ whole genome shotgun (WGS) entry which is preliminary data.</text>
</comment>
<dbReference type="InterPro" id="IPR002711">
    <property type="entry name" value="HNH"/>
</dbReference>
<dbReference type="EMBL" id="LNPX01000028">
    <property type="protein sequence ID" value="OEK56331.1"/>
    <property type="molecule type" value="Genomic_DNA"/>
</dbReference>
<dbReference type="RefSeq" id="WP_069854519.1">
    <property type="nucleotide sequence ID" value="NZ_LNPX01000028.1"/>
</dbReference>
<dbReference type="CDD" id="cd00085">
    <property type="entry name" value="HNHc"/>
    <property type="match status" value="1"/>
</dbReference>
<organism evidence="2 3">
    <name type="scientific">Staphylococcus equorum</name>
    <dbReference type="NCBI Taxonomy" id="246432"/>
    <lineage>
        <taxon>Bacteria</taxon>
        <taxon>Bacillati</taxon>
        <taxon>Bacillota</taxon>
        <taxon>Bacilli</taxon>
        <taxon>Bacillales</taxon>
        <taxon>Staphylococcaceae</taxon>
        <taxon>Staphylococcus</taxon>
    </lineage>
</organism>
<dbReference type="InterPro" id="IPR003615">
    <property type="entry name" value="HNH_nuc"/>
</dbReference>